<proteinExistence type="predicted"/>
<dbReference type="AlphaFoldDB" id="A0A9Q3DTT8"/>
<reference evidence="1" key="1">
    <citation type="submission" date="2021-03" db="EMBL/GenBank/DDBJ databases">
        <title>Draft genome sequence of rust myrtle Austropuccinia psidii MF-1, a brazilian biotype.</title>
        <authorList>
            <person name="Quecine M.C."/>
            <person name="Pachon D.M.R."/>
            <person name="Bonatelli M.L."/>
            <person name="Correr F.H."/>
            <person name="Franceschini L.M."/>
            <person name="Leite T.F."/>
            <person name="Margarido G.R.A."/>
            <person name="Almeida C.A."/>
            <person name="Ferrarezi J.A."/>
            <person name="Labate C.A."/>
        </authorList>
    </citation>
    <scope>NUCLEOTIDE SEQUENCE</scope>
    <source>
        <strain evidence="1">MF-1</strain>
    </source>
</reference>
<sequence length="287" mass="33157">MISDILDGILNLYIAIKYGKSHVSDKNSSICDNLKTKNLSSSQINEALMCFKKALRTIETSNNDSSFGNKINEQSAIIKELTYKYPKFNIDDIIEKIIKKAINIIKKYNNKVLYDISNSFTEVKAYKIALKKCFDTSQEELSKLTIKLNQVITDNTRQAELWREIKIKEDMYKINLIDLIQGLQHEFRNSQRCSTSKMNDDEQLLHTLPIISTPLNQNEGTKNFNPQVFDVENSQLKNEFFTSFHNLEPSMGQALLKEVPDLKEWPHFQGEGEYAHIGFIRGIFMIK</sequence>
<dbReference type="Proteomes" id="UP000765509">
    <property type="component" value="Unassembled WGS sequence"/>
</dbReference>
<protein>
    <submittedName>
        <fullName evidence="1">Uncharacterized protein</fullName>
    </submittedName>
</protein>
<name>A0A9Q3DTT8_9BASI</name>
<evidence type="ECO:0000313" key="1">
    <source>
        <dbReference type="EMBL" id="MBW0506945.1"/>
    </source>
</evidence>
<dbReference type="EMBL" id="AVOT02019422">
    <property type="protein sequence ID" value="MBW0506945.1"/>
    <property type="molecule type" value="Genomic_DNA"/>
</dbReference>
<comment type="caution">
    <text evidence="1">The sequence shown here is derived from an EMBL/GenBank/DDBJ whole genome shotgun (WGS) entry which is preliminary data.</text>
</comment>
<gene>
    <name evidence="1" type="ORF">O181_046660</name>
</gene>
<keyword evidence="2" id="KW-1185">Reference proteome</keyword>
<accession>A0A9Q3DTT8</accession>
<evidence type="ECO:0000313" key="2">
    <source>
        <dbReference type="Proteomes" id="UP000765509"/>
    </source>
</evidence>
<organism evidence="1 2">
    <name type="scientific">Austropuccinia psidii MF-1</name>
    <dbReference type="NCBI Taxonomy" id="1389203"/>
    <lineage>
        <taxon>Eukaryota</taxon>
        <taxon>Fungi</taxon>
        <taxon>Dikarya</taxon>
        <taxon>Basidiomycota</taxon>
        <taxon>Pucciniomycotina</taxon>
        <taxon>Pucciniomycetes</taxon>
        <taxon>Pucciniales</taxon>
        <taxon>Sphaerophragmiaceae</taxon>
        <taxon>Austropuccinia</taxon>
    </lineage>
</organism>